<dbReference type="SMART" id="SM00028">
    <property type="entry name" value="TPR"/>
    <property type="match status" value="3"/>
</dbReference>
<dbReference type="PANTHER" id="PTHR11242:SF0">
    <property type="entry name" value="TPR_REGION DOMAIN-CONTAINING PROTEIN"/>
    <property type="match status" value="1"/>
</dbReference>
<sequence length="482" mass="55950">MSEKPFESPDESMDENLDAPASLEECLSKASTFKSAGNEFYKLSKFKEASESYNDGITWIKKMNNIEPHKELLSVLYSNLCASYLELFEYGKARESANEAITNNKNNVKAYYRRAQALFNIGSFEEALSDCNHLLEIDKSDPNVNNLLRKINLKLKQANQQQKKAFGGLFDKVGGLYDDRQLEMQNKKQTKYEEYVKTQEGEEKMDYESWEKYEQEQEAKKELERSKKAKEEGSKKVDETPDLDEEDERIINETKKMGYCYFGKKKDDINTNLQSNHTITPQPVNTNSNMEQSKRSISSWNSQDMTQWCKKTLEHYLLQSNYQNEPKSQDNSQNILQMFNEINLDLDGNGLAKLQKLAGMIYKSSVKPSSVEALEGDAQIAFIRGTRRYLFDFSCNINLDIEIDTDFEKEVKTQLSKYQGVLVLKEISSERESGKTWTDYMSVKYKSNLKPEHQELVKDMLNKFKENVSQKIDQFLTHYQTQ</sequence>
<dbReference type="AlphaFoldDB" id="Q4UEA9"/>
<dbReference type="Proteomes" id="UP000001950">
    <property type="component" value="Chromosome 2"/>
</dbReference>
<evidence type="ECO:0000256" key="3">
    <source>
        <dbReference type="ARBA" id="ARBA00022803"/>
    </source>
</evidence>
<dbReference type="SMART" id="SM01000">
    <property type="entry name" value="Aha1_N"/>
    <property type="match status" value="1"/>
</dbReference>
<evidence type="ECO:0000256" key="5">
    <source>
        <dbReference type="SAM" id="MobiDB-lite"/>
    </source>
</evidence>
<dbReference type="Pfam" id="PF09229">
    <property type="entry name" value="Aha1_N"/>
    <property type="match status" value="1"/>
</dbReference>
<reference evidence="7 8" key="1">
    <citation type="journal article" date="2005" name="Science">
        <title>Genome of the host-cell transforming parasite Theileria annulata compared with T. parva.</title>
        <authorList>
            <person name="Pain A."/>
            <person name="Renauld H."/>
            <person name="Berriman M."/>
            <person name="Murphy L."/>
            <person name="Yeats C.A."/>
            <person name="Weir W."/>
            <person name="Kerhornou A."/>
            <person name="Aslett M."/>
            <person name="Bishop R."/>
            <person name="Bouchier C."/>
            <person name="Cochet M."/>
            <person name="Coulson R.M.R."/>
            <person name="Cronin A."/>
            <person name="de Villiers E.P."/>
            <person name="Fraser A."/>
            <person name="Fosker N."/>
            <person name="Gardner M."/>
            <person name="Goble A."/>
            <person name="Griffiths-Jones S."/>
            <person name="Harris D.E."/>
            <person name="Katzer F."/>
            <person name="Larke N."/>
            <person name="Lord A."/>
            <person name="Maser P."/>
            <person name="McKellar S."/>
            <person name="Mooney P."/>
            <person name="Morton F."/>
            <person name="Nene V."/>
            <person name="O'Neil S."/>
            <person name="Price C."/>
            <person name="Quail M.A."/>
            <person name="Rabbinowitsch E."/>
            <person name="Rawlings N.D."/>
            <person name="Rutter S."/>
            <person name="Saunders D."/>
            <person name="Seeger K."/>
            <person name="Shah T."/>
            <person name="Squares R."/>
            <person name="Squares S."/>
            <person name="Tivey A."/>
            <person name="Walker A.R."/>
            <person name="Woodward J."/>
            <person name="Dobbelaere D.A.E."/>
            <person name="Langsley G."/>
            <person name="Rajandream M.A."/>
            <person name="McKeever D."/>
            <person name="Shiels B."/>
            <person name="Tait A."/>
            <person name="Barrell B.G."/>
            <person name="Hall N."/>
        </authorList>
    </citation>
    <scope>NUCLEOTIDE SEQUENCE [LARGE SCALE GENOMIC DNA]</scope>
    <source>
        <strain evidence="8">Ankara</strain>
    </source>
</reference>
<evidence type="ECO:0000313" key="7">
    <source>
        <dbReference type="EMBL" id="CAI74580.1"/>
    </source>
</evidence>
<dbReference type="InterPro" id="IPR019734">
    <property type="entry name" value="TPR_rpt"/>
</dbReference>
<organism evidence="7 8">
    <name type="scientific">Theileria annulata</name>
    <dbReference type="NCBI Taxonomy" id="5874"/>
    <lineage>
        <taxon>Eukaryota</taxon>
        <taxon>Sar</taxon>
        <taxon>Alveolata</taxon>
        <taxon>Apicomplexa</taxon>
        <taxon>Aconoidasida</taxon>
        <taxon>Piroplasmida</taxon>
        <taxon>Theileriidae</taxon>
        <taxon>Theileria</taxon>
    </lineage>
</organism>
<comment type="similarity">
    <text evidence="1">Belongs to the AHA1 family.</text>
</comment>
<protein>
    <recommendedName>
        <fullName evidence="6">Activator of Hsp90 ATPase AHSA1-like N-terminal domain-containing protein</fullName>
    </recommendedName>
</protein>
<dbReference type="KEGG" id="tan:TA13000"/>
<feature type="domain" description="Activator of Hsp90 ATPase AHSA1-like N-terminal" evidence="6">
    <location>
        <begin position="302"/>
        <end position="480"/>
    </location>
</feature>
<dbReference type="EMBL" id="CR940348">
    <property type="protein sequence ID" value="CAI74580.1"/>
    <property type="molecule type" value="Genomic_DNA"/>
</dbReference>
<feature type="repeat" description="TPR" evidence="4">
    <location>
        <begin position="108"/>
        <end position="141"/>
    </location>
</feature>
<accession>Q4UEA9</accession>
<keyword evidence="2" id="KW-0677">Repeat</keyword>
<dbReference type="PROSITE" id="PS50005">
    <property type="entry name" value="TPR"/>
    <property type="match status" value="1"/>
</dbReference>
<dbReference type="InParanoid" id="Q4UEA9"/>
<evidence type="ECO:0000256" key="1">
    <source>
        <dbReference type="ARBA" id="ARBA00006817"/>
    </source>
</evidence>
<gene>
    <name evidence="7" type="ORF">TA13000</name>
</gene>
<dbReference type="STRING" id="5874.Q4UEA9"/>
<feature type="compositionally biased region" description="Basic and acidic residues" evidence="5">
    <location>
        <begin position="223"/>
        <end position="239"/>
    </location>
</feature>
<evidence type="ECO:0000256" key="2">
    <source>
        <dbReference type="ARBA" id="ARBA00022737"/>
    </source>
</evidence>
<evidence type="ECO:0000256" key="4">
    <source>
        <dbReference type="PROSITE-ProRule" id="PRU00339"/>
    </source>
</evidence>
<dbReference type="OrthoDB" id="298012at2759"/>
<keyword evidence="3 4" id="KW-0802">TPR repeat</keyword>
<dbReference type="GeneID" id="3862008"/>
<name>Q4UEA9_THEAN</name>
<dbReference type="GO" id="GO:0051087">
    <property type="term" value="F:protein-folding chaperone binding"/>
    <property type="evidence" value="ECO:0007669"/>
    <property type="project" value="InterPro"/>
</dbReference>
<dbReference type="SUPFAM" id="SSF48452">
    <property type="entry name" value="TPR-like"/>
    <property type="match status" value="1"/>
</dbReference>
<dbReference type="PANTHER" id="PTHR11242">
    <property type="entry name" value="ARYL HYDROCARBON RECEPTOR INTERACTING PROTEIN RELATED"/>
    <property type="match status" value="1"/>
</dbReference>
<dbReference type="OMA" id="NMSICYS"/>
<evidence type="ECO:0000313" key="8">
    <source>
        <dbReference type="Proteomes" id="UP000001950"/>
    </source>
</evidence>
<dbReference type="InterPro" id="IPR039663">
    <property type="entry name" value="AIP/AIPL1/TTC9"/>
</dbReference>
<dbReference type="RefSeq" id="XP_952312.1">
    <property type="nucleotide sequence ID" value="XM_947219.1"/>
</dbReference>
<dbReference type="eggNOG" id="KOG0543">
    <property type="taxonomic scope" value="Eukaryota"/>
</dbReference>
<dbReference type="InterPro" id="IPR015310">
    <property type="entry name" value="AHSA1-like_N"/>
</dbReference>
<dbReference type="Gene3D" id="1.25.40.10">
    <property type="entry name" value="Tetratricopeptide repeat domain"/>
    <property type="match status" value="1"/>
</dbReference>
<proteinExistence type="inferred from homology"/>
<evidence type="ECO:0000259" key="6">
    <source>
        <dbReference type="SMART" id="SM01000"/>
    </source>
</evidence>
<dbReference type="GO" id="GO:0001671">
    <property type="term" value="F:ATPase activator activity"/>
    <property type="evidence" value="ECO:0007669"/>
    <property type="project" value="InterPro"/>
</dbReference>
<dbReference type="VEuPathDB" id="PiroplasmaDB:TA13000"/>
<dbReference type="SUPFAM" id="SSF103111">
    <property type="entry name" value="Activator of Hsp90 ATPase, Aha1"/>
    <property type="match status" value="1"/>
</dbReference>
<feature type="region of interest" description="Disordered" evidence="5">
    <location>
        <begin position="223"/>
        <end position="248"/>
    </location>
</feature>
<dbReference type="Gene3D" id="3.15.10.20">
    <property type="entry name" value="Activator of Hsp90 ATPase Aha1, N-terminal domain"/>
    <property type="match status" value="1"/>
</dbReference>
<dbReference type="InterPro" id="IPR036338">
    <property type="entry name" value="Aha1"/>
</dbReference>
<dbReference type="InterPro" id="IPR011990">
    <property type="entry name" value="TPR-like_helical_dom_sf"/>
</dbReference>
<keyword evidence="8" id="KW-1185">Reference proteome</keyword>